<gene>
    <name evidence="11" type="ORF">NP596_05165</name>
</gene>
<keyword evidence="3" id="KW-0808">Transferase</keyword>
<dbReference type="InterPro" id="IPR000014">
    <property type="entry name" value="PAS"/>
</dbReference>
<dbReference type="InterPro" id="IPR029151">
    <property type="entry name" value="Sensor-like_sf"/>
</dbReference>
<evidence type="ECO:0000256" key="3">
    <source>
        <dbReference type="ARBA" id="ARBA00022679"/>
    </source>
</evidence>
<organism evidence="11 12">
    <name type="scientific">Methylomonas rivi</name>
    <dbReference type="NCBI Taxonomy" id="2952226"/>
    <lineage>
        <taxon>Bacteria</taxon>
        <taxon>Pseudomonadati</taxon>
        <taxon>Pseudomonadota</taxon>
        <taxon>Gammaproteobacteria</taxon>
        <taxon>Methylococcales</taxon>
        <taxon>Methylococcaceae</taxon>
        <taxon>Methylomonas</taxon>
    </lineage>
</organism>
<dbReference type="SUPFAM" id="SSF55781">
    <property type="entry name" value="GAF domain-like"/>
    <property type="match status" value="1"/>
</dbReference>
<comment type="subcellular location">
    <subcellularLocation>
        <location evidence="1">Membrane</location>
    </subcellularLocation>
</comment>
<evidence type="ECO:0000313" key="12">
    <source>
        <dbReference type="Proteomes" id="UP001524586"/>
    </source>
</evidence>
<dbReference type="SUPFAM" id="SSF103190">
    <property type="entry name" value="Sensory domain-like"/>
    <property type="match status" value="2"/>
</dbReference>
<evidence type="ECO:0000313" key="11">
    <source>
        <dbReference type="EMBL" id="MCQ8127845.1"/>
    </source>
</evidence>
<dbReference type="InterPro" id="IPR035965">
    <property type="entry name" value="PAS-like_dom_sf"/>
</dbReference>
<protein>
    <submittedName>
        <fullName evidence="11">GAF domain-containing protein</fullName>
    </submittedName>
</protein>
<dbReference type="InterPro" id="IPR048760">
    <property type="entry name" value="VP0354-like_sensor_dom"/>
</dbReference>
<dbReference type="NCBIfam" id="TIGR00229">
    <property type="entry name" value="sensory_box"/>
    <property type="match status" value="1"/>
</dbReference>
<evidence type="ECO:0000256" key="1">
    <source>
        <dbReference type="ARBA" id="ARBA00004370"/>
    </source>
</evidence>
<reference evidence="11 12" key="1">
    <citation type="submission" date="2022-07" db="EMBL/GenBank/DDBJ databases">
        <title>Methylomonas rivi sp. nov., Methylomonas rosea sp. nov., Methylomonas aureus sp. nov. and Methylomonas subterranea sp. nov., four novel methanotrophs isolated from a freshwater creek and the deep terrestrial subsurface.</title>
        <authorList>
            <person name="Abin C."/>
            <person name="Sankaranarayanan K."/>
            <person name="Garner C."/>
            <person name="Sindelar R."/>
            <person name="Kotary K."/>
            <person name="Garner R."/>
            <person name="Barclay S."/>
            <person name="Lawson P."/>
            <person name="Krumholz L."/>
        </authorList>
    </citation>
    <scope>NUCLEOTIDE SEQUENCE [LARGE SCALE GENOMIC DNA]</scope>
    <source>
        <strain evidence="11 12">WSC-6</strain>
    </source>
</reference>
<keyword evidence="12" id="KW-1185">Reference proteome</keyword>
<evidence type="ECO:0000256" key="8">
    <source>
        <dbReference type="SAM" id="Phobius"/>
    </source>
</evidence>
<dbReference type="RefSeq" id="WP_256614200.1">
    <property type="nucleotide sequence ID" value="NZ_JANIBK010000017.1"/>
</dbReference>
<name>A0ABT1U1X4_9GAMM</name>
<dbReference type="InterPro" id="IPR003018">
    <property type="entry name" value="GAF"/>
</dbReference>
<keyword evidence="8" id="KW-1133">Transmembrane helix</keyword>
<feature type="transmembrane region" description="Helical" evidence="8">
    <location>
        <begin position="15"/>
        <end position="33"/>
    </location>
</feature>
<evidence type="ECO:0000259" key="9">
    <source>
        <dbReference type="PROSITE" id="PS50112"/>
    </source>
</evidence>
<dbReference type="PROSITE" id="PS50112">
    <property type="entry name" value="PAS"/>
    <property type="match status" value="1"/>
</dbReference>
<dbReference type="Gene3D" id="3.30.450.40">
    <property type="match status" value="1"/>
</dbReference>
<comment type="caution">
    <text evidence="11">The sequence shown here is derived from an EMBL/GenBank/DDBJ whole genome shotgun (WGS) entry which is preliminary data.</text>
</comment>
<proteinExistence type="predicted"/>
<dbReference type="EMBL" id="JANIBK010000017">
    <property type="protein sequence ID" value="MCQ8127845.1"/>
    <property type="molecule type" value="Genomic_DNA"/>
</dbReference>
<dbReference type="SMART" id="SM00091">
    <property type="entry name" value="PAS"/>
    <property type="match status" value="1"/>
</dbReference>
<dbReference type="InterPro" id="IPR000700">
    <property type="entry name" value="PAS-assoc_C"/>
</dbReference>
<dbReference type="InterPro" id="IPR052163">
    <property type="entry name" value="DGC-Regulatory_Protein"/>
</dbReference>
<evidence type="ECO:0000256" key="5">
    <source>
        <dbReference type="ARBA" id="ARBA00022777"/>
    </source>
</evidence>
<dbReference type="Pfam" id="PF13426">
    <property type="entry name" value="PAS_9"/>
    <property type="match status" value="1"/>
</dbReference>
<evidence type="ECO:0000259" key="10">
    <source>
        <dbReference type="PROSITE" id="PS50113"/>
    </source>
</evidence>
<dbReference type="PANTHER" id="PTHR46663:SF3">
    <property type="entry name" value="SLL0267 PROTEIN"/>
    <property type="match status" value="1"/>
</dbReference>
<evidence type="ECO:0000256" key="6">
    <source>
        <dbReference type="ARBA" id="ARBA00022840"/>
    </source>
</evidence>
<dbReference type="Proteomes" id="UP001524586">
    <property type="component" value="Unassembled WGS sequence"/>
</dbReference>
<sequence>MITFSLSRPYLAQFLKRYLFLALLTCAGAYYFYHGVQERISIRNRAHERIGVELKKDALDNLLRTARRDLRLITDHYQLKRILEHPSPDALHNFELDMLNLSAATKIYDQIRWIDESGYERVRIDYNNGKPSRTPEAELQDKSSRYYFMETHKLNAGAVYVSPLDLNIEHANLEFPHKPMLRIAAPVFDSLGGRRGIVVLNYFGAELLARFEKAGTEIAGRAMLLNPQGFWLNSPLPDKNRGFIFTPTTPGFSNHYPEIWERIKQAERGQFEDAAGVWTFDTLYPDRDDDARPDEVTANAWKIVSLLPSEALYGDRALFKPVLGSMLALLLLEGIGCWKLAGLRQSGKHLQAQLLQSEQNLHKLIAERTAQLQEAAALREQTENRLQLPNAALKAAANAVVITDNHAVIRWANPAFAALTGFPLEDALGKPPKDLVRSGLQSEAFYRALSISILGKRVWRGEIVNTHKDGFSYTESLTITPVGDRDGGITHFIAVKDNISERKHAETRLANLTRVYTLLSNINQAIVHLRDTDILLKEVCRIAVQDGGFGMAWVGWPDAGGKALVPAAFAGIDRETLEQLNNLAAPGDQNTYPANAAYNQACSVGSNDIERDPRTQAWRHKALALGYHSVLALPITVKGRVRGVFSLYAGTTGAFTNQAIKLLGDMADDIAFALDMDEAEHRR</sequence>
<dbReference type="InterPro" id="IPR029016">
    <property type="entry name" value="GAF-like_dom_sf"/>
</dbReference>
<dbReference type="CDD" id="cd18773">
    <property type="entry name" value="PDC1_HK_sensor"/>
    <property type="match status" value="1"/>
</dbReference>
<keyword evidence="2" id="KW-0597">Phosphoprotein</keyword>
<accession>A0ABT1U1X4</accession>
<evidence type="ECO:0000256" key="4">
    <source>
        <dbReference type="ARBA" id="ARBA00022741"/>
    </source>
</evidence>
<dbReference type="Gene3D" id="3.30.450.20">
    <property type="entry name" value="PAS domain"/>
    <property type="match status" value="3"/>
</dbReference>
<keyword evidence="4" id="KW-0547">Nucleotide-binding</keyword>
<keyword evidence="8" id="KW-0812">Transmembrane</keyword>
<evidence type="ECO:0000256" key="2">
    <source>
        <dbReference type="ARBA" id="ARBA00022553"/>
    </source>
</evidence>
<keyword evidence="8" id="KW-0472">Membrane</keyword>
<dbReference type="Pfam" id="PF21623">
    <property type="entry name" value="HK_sensor_dom_bact"/>
    <property type="match status" value="1"/>
</dbReference>
<dbReference type="PANTHER" id="PTHR46663">
    <property type="entry name" value="DIGUANYLATE CYCLASE DGCT-RELATED"/>
    <property type="match status" value="1"/>
</dbReference>
<keyword evidence="6" id="KW-0067">ATP-binding</keyword>
<dbReference type="SUPFAM" id="SSF55785">
    <property type="entry name" value="PYP-like sensor domain (PAS domain)"/>
    <property type="match status" value="1"/>
</dbReference>
<keyword evidence="7" id="KW-0902">Two-component regulatory system</keyword>
<dbReference type="CDD" id="cd00130">
    <property type="entry name" value="PAS"/>
    <property type="match status" value="1"/>
</dbReference>
<dbReference type="Pfam" id="PF13185">
    <property type="entry name" value="GAF_2"/>
    <property type="match status" value="1"/>
</dbReference>
<keyword evidence="5" id="KW-0418">Kinase</keyword>
<dbReference type="PROSITE" id="PS50113">
    <property type="entry name" value="PAC"/>
    <property type="match status" value="1"/>
</dbReference>
<feature type="domain" description="PAC" evidence="10">
    <location>
        <begin position="457"/>
        <end position="511"/>
    </location>
</feature>
<evidence type="ECO:0000256" key="7">
    <source>
        <dbReference type="ARBA" id="ARBA00023012"/>
    </source>
</evidence>
<feature type="domain" description="PAS" evidence="9">
    <location>
        <begin position="392"/>
        <end position="430"/>
    </location>
</feature>